<reference evidence="1" key="1">
    <citation type="submission" date="2021-06" db="EMBL/GenBank/DDBJ databases">
        <authorList>
            <person name="Kallberg Y."/>
            <person name="Tangrot J."/>
            <person name="Rosling A."/>
        </authorList>
    </citation>
    <scope>NUCLEOTIDE SEQUENCE</scope>
    <source>
        <strain evidence="1">87-6 pot B 2015</strain>
    </source>
</reference>
<accession>A0A9N9CN20</accession>
<sequence>MDYSKDLIKSLNNAKKYSHWIENLNNPENKHTSTSTPPPVIDRISNQSFEIPLTLSPILEQIHKL</sequence>
<keyword evidence="2" id="KW-1185">Reference proteome</keyword>
<evidence type="ECO:0000313" key="1">
    <source>
        <dbReference type="EMBL" id="CAG8605863.1"/>
    </source>
</evidence>
<dbReference type="Proteomes" id="UP000789375">
    <property type="component" value="Unassembled WGS sequence"/>
</dbReference>
<dbReference type="EMBL" id="CAJVPP010002615">
    <property type="protein sequence ID" value="CAG8605863.1"/>
    <property type="molecule type" value="Genomic_DNA"/>
</dbReference>
<dbReference type="AlphaFoldDB" id="A0A9N9CN20"/>
<proteinExistence type="predicted"/>
<evidence type="ECO:0000313" key="2">
    <source>
        <dbReference type="Proteomes" id="UP000789375"/>
    </source>
</evidence>
<gene>
    <name evidence="1" type="ORF">FMOSSE_LOCUS9200</name>
</gene>
<name>A0A9N9CN20_FUNMO</name>
<protein>
    <submittedName>
        <fullName evidence="1">6207_t:CDS:1</fullName>
    </submittedName>
</protein>
<organism evidence="1 2">
    <name type="scientific">Funneliformis mosseae</name>
    <name type="common">Endomycorrhizal fungus</name>
    <name type="synonym">Glomus mosseae</name>
    <dbReference type="NCBI Taxonomy" id="27381"/>
    <lineage>
        <taxon>Eukaryota</taxon>
        <taxon>Fungi</taxon>
        <taxon>Fungi incertae sedis</taxon>
        <taxon>Mucoromycota</taxon>
        <taxon>Glomeromycotina</taxon>
        <taxon>Glomeromycetes</taxon>
        <taxon>Glomerales</taxon>
        <taxon>Glomeraceae</taxon>
        <taxon>Funneliformis</taxon>
    </lineage>
</organism>
<comment type="caution">
    <text evidence="1">The sequence shown here is derived from an EMBL/GenBank/DDBJ whole genome shotgun (WGS) entry which is preliminary data.</text>
</comment>